<gene>
    <name evidence="4" type="ORF">RV00_GL000664</name>
</gene>
<dbReference type="GO" id="GO:0016747">
    <property type="term" value="F:acyltransferase activity, transferring groups other than amino-acyl groups"/>
    <property type="evidence" value="ECO:0007669"/>
    <property type="project" value="InterPro"/>
</dbReference>
<comment type="caution">
    <text evidence="4">The sequence shown here is derived from an EMBL/GenBank/DDBJ whole genome shotgun (WGS) entry which is preliminary data.</text>
</comment>
<dbReference type="STRING" id="319970.RV00_GL000664"/>
<dbReference type="AlphaFoldDB" id="A0A1L8SS61"/>
<dbReference type="InterPro" id="IPR050680">
    <property type="entry name" value="YpeA/RimI_acetyltransf"/>
</dbReference>
<evidence type="ECO:0000313" key="5">
    <source>
        <dbReference type="Proteomes" id="UP000183700"/>
    </source>
</evidence>
<proteinExistence type="predicted"/>
<dbReference type="InterPro" id="IPR000182">
    <property type="entry name" value="GNAT_dom"/>
</dbReference>
<keyword evidence="5" id="KW-1185">Reference proteome</keyword>
<dbReference type="RefSeq" id="WP_071863020.1">
    <property type="nucleotide sequence ID" value="NZ_JBHLVS010000010.1"/>
</dbReference>
<accession>A0A1L8SS61</accession>
<dbReference type="Gene3D" id="3.40.630.30">
    <property type="match status" value="1"/>
</dbReference>
<dbReference type="OrthoDB" id="7205533at2"/>
<dbReference type="PANTHER" id="PTHR43420:SF47">
    <property type="entry name" value="N-ACETYLTRANSFERASE DOMAIN-CONTAINING PROTEIN"/>
    <property type="match status" value="1"/>
</dbReference>
<dbReference type="Proteomes" id="UP000183700">
    <property type="component" value="Unassembled WGS sequence"/>
</dbReference>
<feature type="domain" description="N-acetyltransferase" evidence="3">
    <location>
        <begin position="3"/>
        <end position="172"/>
    </location>
</feature>
<sequence>MTGMIRPCSLEDLTELQAISRETFKETFAADNDPADLEEYLAAAYNVEKLQRELKQPESRFYFIYLAEQVAGYLKLNTGDAQTEAIDPKGLEVERIYIRKAFKRQGLGRQLLNYAFELAAQESRASIWLGVWEDNQNALKFYHSFGFKQVGAHDFYVGTDKQTDLLMQKSLL</sequence>
<dbReference type="PANTHER" id="PTHR43420">
    <property type="entry name" value="ACETYLTRANSFERASE"/>
    <property type="match status" value="1"/>
</dbReference>
<dbReference type="SUPFAM" id="SSF55729">
    <property type="entry name" value="Acyl-CoA N-acyltransferases (Nat)"/>
    <property type="match status" value="1"/>
</dbReference>
<keyword evidence="1" id="KW-0808">Transferase</keyword>
<protein>
    <recommendedName>
        <fullName evidence="3">N-acetyltransferase domain-containing protein</fullName>
    </recommendedName>
</protein>
<evidence type="ECO:0000256" key="1">
    <source>
        <dbReference type="ARBA" id="ARBA00022679"/>
    </source>
</evidence>
<dbReference type="Pfam" id="PF00583">
    <property type="entry name" value="Acetyltransf_1"/>
    <property type="match status" value="1"/>
</dbReference>
<evidence type="ECO:0000259" key="3">
    <source>
        <dbReference type="PROSITE" id="PS51186"/>
    </source>
</evidence>
<dbReference type="PROSITE" id="PS51186">
    <property type="entry name" value="GNAT"/>
    <property type="match status" value="1"/>
</dbReference>
<evidence type="ECO:0000256" key="2">
    <source>
        <dbReference type="ARBA" id="ARBA00023315"/>
    </source>
</evidence>
<dbReference type="InterPro" id="IPR016181">
    <property type="entry name" value="Acyl_CoA_acyltransferase"/>
</dbReference>
<dbReference type="CDD" id="cd04301">
    <property type="entry name" value="NAT_SF"/>
    <property type="match status" value="1"/>
</dbReference>
<keyword evidence="2" id="KW-0012">Acyltransferase</keyword>
<organism evidence="4 5">
    <name type="scientific">Enterococcus devriesei</name>
    <dbReference type="NCBI Taxonomy" id="319970"/>
    <lineage>
        <taxon>Bacteria</taxon>
        <taxon>Bacillati</taxon>
        <taxon>Bacillota</taxon>
        <taxon>Bacilli</taxon>
        <taxon>Lactobacillales</taxon>
        <taxon>Enterococcaceae</taxon>
        <taxon>Enterococcus</taxon>
    </lineage>
</organism>
<reference evidence="4 5" key="1">
    <citation type="submission" date="2014-12" db="EMBL/GenBank/DDBJ databases">
        <title>Draft genome sequences of 29 type strains of Enterococci.</title>
        <authorList>
            <person name="Zhong Z."/>
            <person name="Sun Z."/>
            <person name="Liu W."/>
            <person name="Zhang W."/>
            <person name="Zhang H."/>
        </authorList>
    </citation>
    <scope>NUCLEOTIDE SEQUENCE [LARGE SCALE GENOMIC DNA]</scope>
    <source>
        <strain evidence="4 5">DSM 22802</strain>
    </source>
</reference>
<evidence type="ECO:0000313" key="4">
    <source>
        <dbReference type="EMBL" id="OJG34947.1"/>
    </source>
</evidence>
<dbReference type="EMBL" id="JXKM01000011">
    <property type="protein sequence ID" value="OJG34947.1"/>
    <property type="molecule type" value="Genomic_DNA"/>
</dbReference>
<name>A0A1L8SS61_9ENTE</name>